<dbReference type="Gene3D" id="3.10.290.70">
    <property type="match status" value="1"/>
</dbReference>
<protein>
    <recommendedName>
        <fullName evidence="4">40S ribosomal protein S8</fullName>
    </recommendedName>
</protein>
<reference evidence="5 6" key="1">
    <citation type="submission" date="2020-04" db="EMBL/GenBank/DDBJ databases">
        <title>Perkinsus olseni comparative genomics.</title>
        <authorList>
            <person name="Bogema D.R."/>
        </authorList>
    </citation>
    <scope>NUCLEOTIDE SEQUENCE [LARGE SCALE GENOMIC DNA]</scope>
    <source>
        <strain evidence="5">00978-12</strain>
    </source>
</reference>
<dbReference type="EMBL" id="JABANP010000071">
    <property type="protein sequence ID" value="KAF4691796.1"/>
    <property type="molecule type" value="Genomic_DNA"/>
</dbReference>
<dbReference type="NCBIfam" id="TIGR00307">
    <property type="entry name" value="eS8"/>
    <property type="match status" value="1"/>
</dbReference>
<accession>A0A7J6P7R0</accession>
<dbReference type="Gene3D" id="1.10.168.20">
    <property type="entry name" value="Ribosomal protein S8e, subdomain"/>
    <property type="match status" value="1"/>
</dbReference>
<dbReference type="OrthoDB" id="1703270at2759"/>
<evidence type="ECO:0000256" key="1">
    <source>
        <dbReference type="ARBA" id="ARBA00005257"/>
    </source>
</evidence>
<dbReference type="InterPro" id="IPR042563">
    <property type="entry name" value="Ribosomal_protein_eS8_euk"/>
</dbReference>
<evidence type="ECO:0000313" key="6">
    <source>
        <dbReference type="Proteomes" id="UP000541610"/>
    </source>
</evidence>
<sequence length="201" mass="22647">MGISRDSRHKHRATGGVRAIHQKKRQFELGRPAAMTKLGNRRVRVVRCRGGNLKFRALRLDTGNYSWGSEGVSRKTRILNTVYNASNNELVRTNTLVKNTIVQIDAAPFKQWYEQHFGIELSKKGAEVVEETGKSNSVVAKLKARRADRYLDPAVEEQFAAGRLLACISSRPGQSGRADGYILEGEELAFYMRKLEKKGKK</sequence>
<dbReference type="GO" id="GO:0006412">
    <property type="term" value="P:translation"/>
    <property type="evidence" value="ECO:0007669"/>
    <property type="project" value="InterPro"/>
</dbReference>
<evidence type="ECO:0000313" key="5">
    <source>
        <dbReference type="EMBL" id="KAF4691796.1"/>
    </source>
</evidence>
<keyword evidence="3 4" id="KW-0687">Ribonucleoprotein</keyword>
<evidence type="ECO:0000256" key="2">
    <source>
        <dbReference type="ARBA" id="ARBA00022980"/>
    </source>
</evidence>
<dbReference type="InterPro" id="IPR001047">
    <property type="entry name" value="Ribosomal_eS8"/>
</dbReference>
<organism evidence="5 6">
    <name type="scientific">Perkinsus olseni</name>
    <name type="common">Perkinsus atlanticus</name>
    <dbReference type="NCBI Taxonomy" id="32597"/>
    <lineage>
        <taxon>Eukaryota</taxon>
        <taxon>Sar</taxon>
        <taxon>Alveolata</taxon>
        <taxon>Perkinsozoa</taxon>
        <taxon>Perkinsea</taxon>
        <taxon>Perkinsida</taxon>
        <taxon>Perkinsidae</taxon>
        <taxon>Perkinsus</taxon>
    </lineage>
</organism>
<dbReference type="Pfam" id="PF01201">
    <property type="entry name" value="Ribosomal_S8e"/>
    <property type="match status" value="1"/>
</dbReference>
<dbReference type="GO" id="GO:0005840">
    <property type="term" value="C:ribosome"/>
    <property type="evidence" value="ECO:0007669"/>
    <property type="project" value="UniProtKB-KW"/>
</dbReference>
<keyword evidence="2 4" id="KW-0689">Ribosomal protein</keyword>
<dbReference type="InterPro" id="IPR022309">
    <property type="entry name" value="Ribosomal_Se8/biogenesis_NSA2"/>
</dbReference>
<evidence type="ECO:0000256" key="4">
    <source>
        <dbReference type="RuleBase" id="RU000669"/>
    </source>
</evidence>
<dbReference type="GO" id="GO:1990904">
    <property type="term" value="C:ribonucleoprotein complex"/>
    <property type="evidence" value="ECO:0007669"/>
    <property type="project" value="UniProtKB-KW"/>
</dbReference>
<proteinExistence type="inferred from homology"/>
<dbReference type="GO" id="GO:0003735">
    <property type="term" value="F:structural constituent of ribosome"/>
    <property type="evidence" value="ECO:0007669"/>
    <property type="project" value="InterPro"/>
</dbReference>
<dbReference type="FunFam" id="1.10.168.20:FF:000001">
    <property type="entry name" value="40S ribosomal protein S8"/>
    <property type="match status" value="1"/>
</dbReference>
<dbReference type="CDD" id="cd11380">
    <property type="entry name" value="Ribosomal_S8e_like"/>
    <property type="match status" value="1"/>
</dbReference>
<gene>
    <name evidence="5" type="primary">RPS8_1</name>
    <name evidence="5" type="ORF">FOZ60_014811</name>
</gene>
<dbReference type="Proteomes" id="UP000541610">
    <property type="component" value="Unassembled WGS sequence"/>
</dbReference>
<comment type="similarity">
    <text evidence="1 4">Belongs to the eukaryotic ribosomal protein eS8 family.</text>
</comment>
<comment type="caution">
    <text evidence="5">The sequence shown here is derived from an EMBL/GenBank/DDBJ whole genome shotgun (WGS) entry which is preliminary data.</text>
</comment>
<evidence type="ECO:0000256" key="3">
    <source>
        <dbReference type="ARBA" id="ARBA00023274"/>
    </source>
</evidence>
<name>A0A7J6P7R0_PEROL</name>
<dbReference type="AlphaFoldDB" id="A0A7J6P7R0"/>
<dbReference type="PANTHER" id="PTHR10394">
    <property type="entry name" value="40S RIBOSOMAL PROTEIN S8"/>
    <property type="match status" value="1"/>
</dbReference>